<evidence type="ECO:0000313" key="3">
    <source>
        <dbReference type="Proteomes" id="UP000077275"/>
    </source>
</evidence>
<evidence type="ECO:0000313" key="2">
    <source>
        <dbReference type="EMBL" id="KZX14822.1"/>
    </source>
</evidence>
<dbReference type="OrthoDB" id="18481at2157"/>
<dbReference type="Proteomes" id="UP000077275">
    <property type="component" value="Unassembled WGS sequence"/>
</dbReference>
<gene>
    <name evidence="2" type="ORF">MBCUT_18860</name>
</gene>
<accession>A0A166CSP9</accession>
<organism evidence="2 3">
    <name type="scientific">Methanobrevibacter cuticularis</name>
    <dbReference type="NCBI Taxonomy" id="47311"/>
    <lineage>
        <taxon>Archaea</taxon>
        <taxon>Methanobacteriati</taxon>
        <taxon>Methanobacteriota</taxon>
        <taxon>Methanomada group</taxon>
        <taxon>Methanobacteria</taxon>
        <taxon>Methanobacteriales</taxon>
        <taxon>Methanobacteriaceae</taxon>
        <taxon>Methanobrevibacter</taxon>
    </lineage>
</organism>
<dbReference type="STRING" id="47311.MBCUT_18860"/>
<dbReference type="AlphaFoldDB" id="A0A166CSP9"/>
<dbReference type="PROSITE" id="PS51257">
    <property type="entry name" value="PROKAR_LIPOPROTEIN"/>
    <property type="match status" value="1"/>
</dbReference>
<evidence type="ECO:0000259" key="1">
    <source>
        <dbReference type="Pfam" id="PF13200"/>
    </source>
</evidence>
<protein>
    <recommendedName>
        <fullName evidence="1">DUF4015 domain-containing protein</fullName>
    </recommendedName>
</protein>
<name>A0A166CSP9_9EURY</name>
<proteinExistence type="predicted"/>
<dbReference type="InterPro" id="IPR017853">
    <property type="entry name" value="GH"/>
</dbReference>
<dbReference type="EMBL" id="LWMW01000146">
    <property type="protein sequence ID" value="KZX14822.1"/>
    <property type="molecule type" value="Genomic_DNA"/>
</dbReference>
<reference evidence="2 3" key="1">
    <citation type="submission" date="2016-04" db="EMBL/GenBank/DDBJ databases">
        <title>Genome sequence of Methanobrevibacter cuticularis DSM 11139.</title>
        <authorList>
            <person name="Poehlein A."/>
            <person name="Seedorf H."/>
            <person name="Daniel R."/>
        </authorList>
    </citation>
    <scope>NUCLEOTIDE SEQUENCE [LARGE SCALE GENOMIC DNA]</scope>
    <source>
        <strain evidence="2 3">DSM 11139</strain>
    </source>
</reference>
<feature type="domain" description="DUF4015" evidence="1">
    <location>
        <begin position="258"/>
        <end position="393"/>
    </location>
</feature>
<dbReference type="RefSeq" id="WP_084270799.1">
    <property type="nucleotide sequence ID" value="NZ_LWMW01000146.1"/>
</dbReference>
<dbReference type="InterPro" id="IPR025275">
    <property type="entry name" value="DUF4015"/>
</dbReference>
<comment type="caution">
    <text evidence="2">The sequence shown here is derived from an EMBL/GenBank/DDBJ whole genome shotgun (WGS) entry which is preliminary data.</text>
</comment>
<keyword evidence="3" id="KW-1185">Reference proteome</keyword>
<dbReference type="Pfam" id="PF13200">
    <property type="entry name" value="DUF4015"/>
    <property type="match status" value="1"/>
</dbReference>
<dbReference type="PATRIC" id="fig|47311.3.peg.2053"/>
<sequence length="461" mass="52755">MEINRNIKLILIVFMMVTAIFLSCNNVFAADNTNTDKISVSQEKVVSASKNLNSYVEKHEKLPSKVNCGGYKLTIPEFTYLMAKTIKYKNNGDNSSIIIKKEVKYPNLPSGDNIKGKISSNSYNNYSLKLITYVDKYDKLPNYVQTSNDKKIQYQTYVYLFGKVLSHDKLPDSVYINVKKSSKLNKYSNPYIKGNAIWLWSQYAGSVNFNRLKKAGIGNILLLESAVSSHGLPWVIKFTKKAHKYGIKVHIWFCTFYNNGNWINPINPKTKSYNYAYFNKLLKRVKQYAKTQVIDGIHFDYVRYSGKASKHRAAYQYSYSNGVTGEKAITLFVKKANQMAKKYNKKIILSAALMPEISRSISWYGQNTEELGKYLDVLMPMVYKTAFVNTNEWVRKTTQWYVKHSNGAQVWTGLEVYGKNGRSLSGKEMISNSKAAIEGGADGLVLFRYKLWRISNLLLAY</sequence>
<dbReference type="Gene3D" id="3.20.20.80">
    <property type="entry name" value="Glycosidases"/>
    <property type="match status" value="1"/>
</dbReference>
<dbReference type="SUPFAM" id="SSF51445">
    <property type="entry name" value="(Trans)glycosidases"/>
    <property type="match status" value="1"/>
</dbReference>